<reference evidence="2" key="1">
    <citation type="submission" date="2020-04" db="EMBL/GenBank/DDBJ databases">
        <title>Global-level population genomics supports evidence of horizontal gene transfer on evolution of Rhizobia in Lentils.</title>
        <authorList>
            <person name="Gai Y."/>
            <person name="Cook D."/>
            <person name="Riely B."/>
        </authorList>
    </citation>
    <scope>NUCLEOTIDE SEQUENCE</scope>
    <source>
        <strain evidence="2">Derici101B</strain>
    </source>
</reference>
<gene>
    <name evidence="2" type="ORF">HFO42_20190</name>
</gene>
<dbReference type="GO" id="GO:0006355">
    <property type="term" value="P:regulation of DNA-templated transcription"/>
    <property type="evidence" value="ECO:0007669"/>
    <property type="project" value="InterPro"/>
</dbReference>
<comment type="caution">
    <text evidence="2">The sequence shown here is derived from an EMBL/GenBank/DDBJ whole genome shotgun (WGS) entry which is preliminary data.</text>
</comment>
<organism evidence="2 3">
    <name type="scientific">Rhizobium leguminosarum</name>
    <dbReference type="NCBI Taxonomy" id="384"/>
    <lineage>
        <taxon>Bacteria</taxon>
        <taxon>Pseudomonadati</taxon>
        <taxon>Pseudomonadota</taxon>
        <taxon>Alphaproteobacteria</taxon>
        <taxon>Hyphomicrobiales</taxon>
        <taxon>Rhizobiaceae</taxon>
        <taxon>Rhizobium/Agrobacterium group</taxon>
        <taxon>Rhizobium</taxon>
    </lineage>
</organism>
<dbReference type="InterPro" id="IPR027417">
    <property type="entry name" value="P-loop_NTPase"/>
</dbReference>
<dbReference type="GO" id="GO:0003677">
    <property type="term" value="F:DNA binding"/>
    <property type="evidence" value="ECO:0007669"/>
    <property type="project" value="InterPro"/>
</dbReference>
<accession>A0AAJ1AB50</accession>
<evidence type="ECO:0000259" key="1">
    <source>
        <dbReference type="Pfam" id="PF09339"/>
    </source>
</evidence>
<dbReference type="InterPro" id="IPR005471">
    <property type="entry name" value="Tscrpt_reg_IclR_N"/>
</dbReference>
<evidence type="ECO:0000313" key="2">
    <source>
        <dbReference type="EMBL" id="MBY5630411.1"/>
    </source>
</evidence>
<dbReference type="InterPro" id="IPR011991">
    <property type="entry name" value="ArsR-like_HTH"/>
</dbReference>
<dbReference type="AlphaFoldDB" id="A0AAJ1AB50"/>
<dbReference type="EMBL" id="JAAXEP010000010">
    <property type="protein sequence ID" value="MBY5630411.1"/>
    <property type="molecule type" value="Genomic_DNA"/>
</dbReference>
<evidence type="ECO:0000313" key="3">
    <source>
        <dbReference type="Proteomes" id="UP000825699"/>
    </source>
</evidence>
<name>A0AAJ1AB50_RHILE</name>
<dbReference type="Proteomes" id="UP000825699">
    <property type="component" value="Unassembled WGS sequence"/>
</dbReference>
<dbReference type="Gene3D" id="1.10.10.10">
    <property type="entry name" value="Winged helix-like DNA-binding domain superfamily/Winged helix DNA-binding domain"/>
    <property type="match status" value="1"/>
</dbReference>
<dbReference type="InterPro" id="IPR036390">
    <property type="entry name" value="WH_DNA-bd_sf"/>
</dbReference>
<dbReference type="InterPro" id="IPR036388">
    <property type="entry name" value="WH-like_DNA-bd_sf"/>
</dbReference>
<protein>
    <submittedName>
        <fullName evidence="2">AAA family ATPase</fullName>
    </submittedName>
</protein>
<proteinExistence type="predicted"/>
<dbReference type="SUPFAM" id="SSF52540">
    <property type="entry name" value="P-loop containing nucleoside triphosphate hydrolases"/>
    <property type="match status" value="1"/>
</dbReference>
<dbReference type="Gene3D" id="3.40.50.300">
    <property type="entry name" value="P-loop containing nucleotide triphosphate hydrolases"/>
    <property type="match status" value="1"/>
</dbReference>
<feature type="domain" description="HTH iclR-type" evidence="1">
    <location>
        <begin position="286"/>
        <end position="329"/>
    </location>
</feature>
<dbReference type="Pfam" id="PF09339">
    <property type="entry name" value="HTH_IclR"/>
    <property type="match status" value="1"/>
</dbReference>
<dbReference type="SUPFAM" id="SSF46785">
    <property type="entry name" value="Winged helix' DNA-binding domain"/>
    <property type="match status" value="1"/>
</dbReference>
<dbReference type="Pfam" id="PF13481">
    <property type="entry name" value="AAA_25"/>
    <property type="match status" value="1"/>
</dbReference>
<sequence>MAKLRAELFAPPAAVPSAANDNVPVKASPSPPAAPKFNLINAQDLLGLDFPPVKYVIPGYIAEGLTILGGRPKLGKSWLALGGCVAVATGGECLGEECEQGDVLYLALEDNQRRLQDRLETVLSPPQVRPDISRLSLMTEGPRINAGLIELLDQWRLAVEDPRLIVIDTLAMVRPPKGRNQDSYDADYAALSPLQKYAGEHRLAIVVVTHVRKMEASDPLEMISGTNGLTGAADSILVLNRDQDGPKLYGRGRDIEEIEKALKFNAGVWTALGNADDVKQSDQRRRILEVLTDATTALTPTEIAKEAGMKETNVKYLLRVMVKAGSAEKVGYGQYKLQGR</sequence>
<dbReference type="CDD" id="cd00090">
    <property type="entry name" value="HTH_ARSR"/>
    <property type="match status" value="1"/>
</dbReference>